<dbReference type="Gene3D" id="3.20.20.190">
    <property type="entry name" value="Phosphatidylinositol (PI) phosphodiesterase"/>
    <property type="match status" value="1"/>
</dbReference>
<accession>A0A0N4ZE04</accession>
<evidence type="ECO:0000256" key="5">
    <source>
        <dbReference type="RuleBase" id="RU361133"/>
    </source>
</evidence>
<dbReference type="Pfam" id="PF09279">
    <property type="entry name" value="EF-hand_like"/>
    <property type="match status" value="1"/>
</dbReference>
<dbReference type="AlphaFoldDB" id="A0A0N4ZE04"/>
<dbReference type="InterPro" id="IPR000909">
    <property type="entry name" value="PLipase_C_PInositol-sp_X_dom"/>
</dbReference>
<dbReference type="SUPFAM" id="SSF47473">
    <property type="entry name" value="EF-hand"/>
    <property type="match status" value="1"/>
</dbReference>
<dbReference type="SUPFAM" id="SSF51695">
    <property type="entry name" value="PLC-like phosphodiesterases"/>
    <property type="match status" value="1"/>
</dbReference>
<feature type="domain" description="PI-PLC Y-box" evidence="6">
    <location>
        <begin position="563"/>
        <end position="652"/>
    </location>
</feature>
<name>A0A0N4ZE04_PARTI</name>
<dbReference type="STRING" id="131310.A0A0N4ZE04"/>
<keyword evidence="2 5" id="KW-0378">Hydrolase</keyword>
<dbReference type="InterPro" id="IPR011992">
    <property type="entry name" value="EF-hand-dom_pair"/>
</dbReference>
<evidence type="ECO:0000256" key="1">
    <source>
        <dbReference type="ARBA" id="ARBA00012368"/>
    </source>
</evidence>
<dbReference type="GO" id="GO:0051209">
    <property type="term" value="P:release of sequestered calcium ion into cytosol"/>
    <property type="evidence" value="ECO:0007669"/>
    <property type="project" value="TreeGrafter"/>
</dbReference>
<dbReference type="Pfam" id="PF00388">
    <property type="entry name" value="PI-PLC-X"/>
    <property type="match status" value="1"/>
</dbReference>
<evidence type="ECO:0000256" key="2">
    <source>
        <dbReference type="ARBA" id="ARBA00022801"/>
    </source>
</evidence>
<evidence type="ECO:0000259" key="6">
    <source>
        <dbReference type="PROSITE" id="PS50008"/>
    </source>
</evidence>
<evidence type="ECO:0000313" key="7">
    <source>
        <dbReference type="Proteomes" id="UP000038045"/>
    </source>
</evidence>
<proteinExistence type="predicted"/>
<reference evidence="8" key="1">
    <citation type="submission" date="2017-02" db="UniProtKB">
        <authorList>
            <consortium name="WormBaseParasite"/>
        </authorList>
    </citation>
    <scope>IDENTIFICATION</scope>
</reference>
<dbReference type="PROSITE" id="PS50007">
    <property type="entry name" value="PIPLC_X_DOMAIN"/>
    <property type="match status" value="1"/>
</dbReference>
<dbReference type="GO" id="GO:0004435">
    <property type="term" value="F:phosphatidylinositol-4,5-bisphosphate phospholipase C activity"/>
    <property type="evidence" value="ECO:0007669"/>
    <property type="project" value="UniProtKB-EC"/>
</dbReference>
<dbReference type="InterPro" id="IPR035892">
    <property type="entry name" value="C2_domain_sf"/>
</dbReference>
<dbReference type="GO" id="GO:0016042">
    <property type="term" value="P:lipid catabolic process"/>
    <property type="evidence" value="ECO:0007669"/>
    <property type="project" value="UniProtKB-KW"/>
</dbReference>
<keyword evidence="3 5" id="KW-0442">Lipid degradation</keyword>
<evidence type="ECO:0000313" key="8">
    <source>
        <dbReference type="WBParaSite" id="PTRK_0000584000.1"/>
    </source>
</evidence>
<dbReference type="InterPro" id="IPR001192">
    <property type="entry name" value="PI-PLC_fam"/>
</dbReference>
<dbReference type="PANTHER" id="PTHR10336:SF36">
    <property type="entry name" value="1-PHOSPHATIDYLINOSITOL 4,5-BISPHOSPHATE PHOSPHODIESTERASE BETA-4"/>
    <property type="match status" value="1"/>
</dbReference>
<sequence>MSTIKRGGKIVIGKDFVNGDIFLYKDKNSRSIEEIVLKIDDDGYIIYWELISSNVTVRPNSQYFLFIDDIVDVRTSLVEFLDYQPMSGYHLLEIVTNKDMVNERFYSFQTQSSTVALNWYHFLFKLAYTYKKIYRGLLYYIEKTFAPTIYVNNYTLMVNSEEMRILFLCFSKEYLLQKRDKNNDFVCKRRILVNEYIKIADRYDLRRVFDEITNGDEFITIDQFQKFLNETQRDCRLNEDVHLLKSKDDVKKIIRSIESEEYIIYDRLSFIGFCIYMLSDTNSDLLTSEFKLKRENMNYPLSMYYINSSHNTYLNGHQINAAKHFSVNQRCESTVEMYRQILLSGCRCIELDLWDGCDGEPVITHGPEYLLKINTIELRKVCYAIKDYAFKTSDYPVILSLENHLSNKQEEKCAEIFEEIFGDYLLKCPLPDFPLKEGIRLPSPEKLKRKILLKGTVGDNWNMETSNKIEYQHKPIERIIKERKATQILLLNDSVNNTIDMEIEKQLTCKRLLKRTDETALQKQYNSIKRLNSNTPKSKKLSKLFNYIQNTKKICPTNPDFIMNSCSEQKMDKIITKDSIIITQYTQKHLVRVYPEINRICSSNFIPMFFWSAGCQMAALNFQTNGLSMQMNGSMFEENGGCGYLLKPKILREKEFKVDVFAPSHLIANRIEIEVISINFLCPFININRKVKNDDKKESNSDNNVTITADLYDLPVDSYRNKYKTSVGVKNGELSTILLEDSRKVFIFSKIIKPEYAMIHLKLENKHGGELYQRFLAVHKVQPGYRHIILRNNANKSIGPVSLFVRISVELAKDNNSIMNELYSDPLKFTDYFYEEHEHLLKCNENDETLEKQIVEQIEKRGKDKFIQIPESDEEKD</sequence>
<evidence type="ECO:0000256" key="4">
    <source>
        <dbReference type="ARBA" id="ARBA00023098"/>
    </source>
</evidence>
<dbReference type="SMART" id="SM00148">
    <property type="entry name" value="PLCXc"/>
    <property type="match status" value="1"/>
</dbReference>
<dbReference type="Proteomes" id="UP000038045">
    <property type="component" value="Unplaced"/>
</dbReference>
<dbReference type="WBParaSite" id="PTRK_0000584000.1">
    <property type="protein sequence ID" value="PTRK_0000584000.1"/>
    <property type="gene ID" value="PTRK_0000584000"/>
</dbReference>
<dbReference type="PANTHER" id="PTHR10336">
    <property type="entry name" value="PHOSPHOINOSITIDE-SPECIFIC PHOSPHOLIPASE C FAMILY PROTEIN"/>
    <property type="match status" value="1"/>
</dbReference>
<dbReference type="PRINTS" id="PR00390">
    <property type="entry name" value="PHPHLIPASEC"/>
</dbReference>
<dbReference type="InterPro" id="IPR015359">
    <property type="entry name" value="PLC_EF-hand-like"/>
</dbReference>
<dbReference type="Pfam" id="PF17787">
    <property type="entry name" value="PH_14"/>
    <property type="match status" value="1"/>
</dbReference>
<dbReference type="PROSITE" id="PS50008">
    <property type="entry name" value="PIPLC_Y_DOMAIN"/>
    <property type="match status" value="1"/>
</dbReference>
<dbReference type="Gene3D" id="2.30.29.240">
    <property type="match status" value="1"/>
</dbReference>
<dbReference type="InterPro" id="IPR001711">
    <property type="entry name" value="PLipase_C_Pinositol-sp_Y"/>
</dbReference>
<dbReference type="CDD" id="cd08558">
    <property type="entry name" value="PI-PLCc_eukaryota"/>
    <property type="match status" value="1"/>
</dbReference>
<dbReference type="Pfam" id="PF00387">
    <property type="entry name" value="PI-PLC-Y"/>
    <property type="match status" value="1"/>
</dbReference>
<dbReference type="InterPro" id="IPR017946">
    <property type="entry name" value="PLC-like_Pdiesterase_TIM-brl"/>
</dbReference>
<dbReference type="GO" id="GO:0048015">
    <property type="term" value="P:phosphatidylinositol-mediated signaling"/>
    <property type="evidence" value="ECO:0007669"/>
    <property type="project" value="TreeGrafter"/>
</dbReference>
<dbReference type="SMART" id="SM00149">
    <property type="entry name" value="PLCYc"/>
    <property type="match status" value="1"/>
</dbReference>
<dbReference type="Gene3D" id="2.60.40.150">
    <property type="entry name" value="C2 domain"/>
    <property type="match status" value="1"/>
</dbReference>
<comment type="catalytic activity">
    <reaction evidence="5">
        <text>a 1,2-diacyl-sn-glycero-3-phospho-(1D-myo-inositol-4,5-bisphosphate) + H2O = 1D-myo-inositol 1,4,5-trisphosphate + a 1,2-diacyl-sn-glycerol + H(+)</text>
        <dbReference type="Rhea" id="RHEA:33179"/>
        <dbReference type="ChEBI" id="CHEBI:15377"/>
        <dbReference type="ChEBI" id="CHEBI:15378"/>
        <dbReference type="ChEBI" id="CHEBI:17815"/>
        <dbReference type="ChEBI" id="CHEBI:58456"/>
        <dbReference type="ChEBI" id="CHEBI:203600"/>
        <dbReference type="EC" id="3.1.4.11"/>
    </reaction>
</comment>
<organism evidence="7 8">
    <name type="scientific">Parastrongyloides trichosuri</name>
    <name type="common">Possum-specific nematode worm</name>
    <dbReference type="NCBI Taxonomy" id="131310"/>
    <lineage>
        <taxon>Eukaryota</taxon>
        <taxon>Metazoa</taxon>
        <taxon>Ecdysozoa</taxon>
        <taxon>Nematoda</taxon>
        <taxon>Chromadorea</taxon>
        <taxon>Rhabditida</taxon>
        <taxon>Tylenchina</taxon>
        <taxon>Panagrolaimomorpha</taxon>
        <taxon>Strongyloidoidea</taxon>
        <taxon>Strongyloididae</taxon>
        <taxon>Parastrongyloides</taxon>
    </lineage>
</organism>
<dbReference type="EC" id="3.1.4.11" evidence="1 5"/>
<evidence type="ECO:0000256" key="3">
    <source>
        <dbReference type="ARBA" id="ARBA00022963"/>
    </source>
</evidence>
<dbReference type="SUPFAM" id="SSF50729">
    <property type="entry name" value="PH domain-like"/>
    <property type="match status" value="1"/>
</dbReference>
<dbReference type="GO" id="GO:0046488">
    <property type="term" value="P:phosphatidylinositol metabolic process"/>
    <property type="evidence" value="ECO:0007669"/>
    <property type="project" value="TreeGrafter"/>
</dbReference>
<protein>
    <recommendedName>
        <fullName evidence="1 5">Phosphoinositide phospholipase C</fullName>
        <ecNumber evidence="1 5">3.1.4.11</ecNumber>
    </recommendedName>
</protein>
<dbReference type="InterPro" id="IPR037862">
    <property type="entry name" value="PLC-beta_PH"/>
</dbReference>
<keyword evidence="4 5" id="KW-0443">Lipid metabolism</keyword>
<keyword evidence="7" id="KW-1185">Reference proteome</keyword>
<dbReference type="Gene3D" id="1.10.238.10">
    <property type="entry name" value="EF-hand"/>
    <property type="match status" value="1"/>
</dbReference>